<feature type="region of interest" description="Disordered" evidence="1">
    <location>
        <begin position="563"/>
        <end position="582"/>
    </location>
</feature>
<reference evidence="3" key="1">
    <citation type="journal article" date="2023" name="Mol. Phylogenet. Evol.">
        <title>Genome-scale phylogeny and comparative genomics of the fungal order Sordariales.</title>
        <authorList>
            <person name="Hensen N."/>
            <person name="Bonometti L."/>
            <person name="Westerberg I."/>
            <person name="Brannstrom I.O."/>
            <person name="Guillou S."/>
            <person name="Cros-Aarteil S."/>
            <person name="Calhoun S."/>
            <person name="Haridas S."/>
            <person name="Kuo A."/>
            <person name="Mondo S."/>
            <person name="Pangilinan J."/>
            <person name="Riley R."/>
            <person name="LaButti K."/>
            <person name="Andreopoulos B."/>
            <person name="Lipzen A."/>
            <person name="Chen C."/>
            <person name="Yan M."/>
            <person name="Daum C."/>
            <person name="Ng V."/>
            <person name="Clum A."/>
            <person name="Steindorff A."/>
            <person name="Ohm R.A."/>
            <person name="Martin F."/>
            <person name="Silar P."/>
            <person name="Natvig D.O."/>
            <person name="Lalanne C."/>
            <person name="Gautier V."/>
            <person name="Ament-Velasquez S.L."/>
            <person name="Kruys A."/>
            <person name="Hutchinson M.I."/>
            <person name="Powell A.J."/>
            <person name="Barry K."/>
            <person name="Miller A.N."/>
            <person name="Grigoriev I.V."/>
            <person name="Debuchy R."/>
            <person name="Gladieux P."/>
            <person name="Hiltunen Thoren M."/>
            <person name="Johannesson H."/>
        </authorList>
    </citation>
    <scope>NUCLEOTIDE SEQUENCE</scope>
    <source>
        <strain evidence="3">CBS 532.94</strain>
    </source>
</reference>
<protein>
    <recommendedName>
        <fullName evidence="5">Helicase C-terminal domain-containing protein</fullName>
    </recommendedName>
</protein>
<name>A0AAN7C1Y8_9PEZI</name>
<dbReference type="Proteomes" id="UP001303760">
    <property type="component" value="Unassembled WGS sequence"/>
</dbReference>
<evidence type="ECO:0000313" key="4">
    <source>
        <dbReference type="Proteomes" id="UP001303760"/>
    </source>
</evidence>
<evidence type="ECO:0000313" key="3">
    <source>
        <dbReference type="EMBL" id="KAK4233863.1"/>
    </source>
</evidence>
<feature type="signal peptide" evidence="2">
    <location>
        <begin position="1"/>
        <end position="15"/>
    </location>
</feature>
<proteinExistence type="predicted"/>
<evidence type="ECO:0000256" key="1">
    <source>
        <dbReference type="SAM" id="MobiDB-lite"/>
    </source>
</evidence>
<evidence type="ECO:0008006" key="5">
    <source>
        <dbReference type="Google" id="ProtNLM"/>
    </source>
</evidence>
<feature type="compositionally biased region" description="Gly residues" evidence="1">
    <location>
        <begin position="569"/>
        <end position="582"/>
    </location>
</feature>
<feature type="chain" id="PRO_5042810155" description="Helicase C-terminal domain-containing protein" evidence="2">
    <location>
        <begin position="16"/>
        <end position="582"/>
    </location>
</feature>
<reference evidence="3" key="2">
    <citation type="submission" date="2023-05" db="EMBL/GenBank/DDBJ databases">
        <authorList>
            <consortium name="Lawrence Berkeley National Laboratory"/>
            <person name="Steindorff A."/>
            <person name="Hensen N."/>
            <person name="Bonometti L."/>
            <person name="Westerberg I."/>
            <person name="Brannstrom I.O."/>
            <person name="Guillou S."/>
            <person name="Cros-Aarteil S."/>
            <person name="Calhoun S."/>
            <person name="Haridas S."/>
            <person name="Kuo A."/>
            <person name="Mondo S."/>
            <person name="Pangilinan J."/>
            <person name="Riley R."/>
            <person name="Labutti K."/>
            <person name="Andreopoulos B."/>
            <person name="Lipzen A."/>
            <person name="Chen C."/>
            <person name="Yanf M."/>
            <person name="Daum C."/>
            <person name="Ng V."/>
            <person name="Clum A."/>
            <person name="Ohm R."/>
            <person name="Martin F."/>
            <person name="Silar P."/>
            <person name="Natvig D."/>
            <person name="Lalanne C."/>
            <person name="Gautier V."/>
            <person name="Ament-Velasquez S.L."/>
            <person name="Kruys A."/>
            <person name="Hutchinson M.I."/>
            <person name="Powell A.J."/>
            <person name="Barry K."/>
            <person name="Miller A.N."/>
            <person name="Grigoriev I.V."/>
            <person name="Debuchy R."/>
            <person name="Gladieux P."/>
            <person name="Thoren M.H."/>
            <person name="Johannesson H."/>
        </authorList>
    </citation>
    <scope>NUCLEOTIDE SEQUENCE</scope>
    <source>
        <strain evidence="3">CBS 532.94</strain>
    </source>
</reference>
<dbReference type="SUPFAM" id="SSF52540">
    <property type="entry name" value="P-loop containing nucleoside triphosphate hydrolases"/>
    <property type="match status" value="1"/>
</dbReference>
<dbReference type="Gene3D" id="3.40.50.300">
    <property type="entry name" value="P-loop containing nucleotide triphosphate hydrolases"/>
    <property type="match status" value="1"/>
</dbReference>
<dbReference type="EMBL" id="MU860459">
    <property type="protein sequence ID" value="KAK4233863.1"/>
    <property type="molecule type" value="Genomic_DNA"/>
</dbReference>
<keyword evidence="2" id="KW-0732">Signal</keyword>
<comment type="caution">
    <text evidence="3">The sequence shown here is derived from an EMBL/GenBank/DDBJ whole genome shotgun (WGS) entry which is preliminary data.</text>
</comment>
<gene>
    <name evidence="3" type="ORF">C8A03DRAFT_38395</name>
</gene>
<keyword evidence="4" id="KW-1185">Reference proteome</keyword>
<dbReference type="AlphaFoldDB" id="A0AAN7C1Y8"/>
<organism evidence="3 4">
    <name type="scientific">Achaetomium macrosporum</name>
    <dbReference type="NCBI Taxonomy" id="79813"/>
    <lineage>
        <taxon>Eukaryota</taxon>
        <taxon>Fungi</taxon>
        <taxon>Dikarya</taxon>
        <taxon>Ascomycota</taxon>
        <taxon>Pezizomycotina</taxon>
        <taxon>Sordariomycetes</taxon>
        <taxon>Sordariomycetidae</taxon>
        <taxon>Sordariales</taxon>
        <taxon>Chaetomiaceae</taxon>
        <taxon>Achaetomium</taxon>
    </lineage>
</organism>
<sequence>MVALAIVAVLRTVELMGLLCQGDPENCKLGDHFGYQHCACRSGSLTSAIHDRLVQGVTVVLAPNTTLEGAEEAARRFLEEVIQLPDGNEYHSIKNDDAIVYTAIKLLKRRRPPDPVRRVLRDMIVFFASATPITNDVGKSLDVPLKFIIPEAWNDRKHEKHATLSRAWFKELVIATQRGNDTGIDRIFEAWKNYLAGFMIRRMVQSGFLGEPECPLPRYDITKIDCSWNSLGSSERQEFASIVQLAKKSAGGGEYNSDSSSPYPFGPVTAVLDYPGEPIEFPADRNEPILSDRADVATVFSRLALSDGFLSQLYGATFVHPFRLREAGVGKKTLAVINGPDGWQQWITAEHANNANYLTPGGRSQHPAMRSGAIDFLCKGSSKFAEIEKILAKAKADDSGPAEGFDYPRGVKGWEGIDQSIKKSVVLFCSRPGVAVLLALYADKHWSRDWNVHLLTSASKDRQQTIDGALRPVVFNDSTKKPSILIGAMSICGEGVNGMQNACYSVSVDLPFSEALRAQVRGRVFRYGQIHFSEHFELVSQHPAERIILARHRERYTEIQGTLEELEAGSGGRSGGLGPAAA</sequence>
<accession>A0AAN7C1Y8</accession>
<evidence type="ECO:0000256" key="2">
    <source>
        <dbReference type="SAM" id="SignalP"/>
    </source>
</evidence>
<dbReference type="InterPro" id="IPR027417">
    <property type="entry name" value="P-loop_NTPase"/>
</dbReference>